<sequence>MSVPIRAHRTRATIRDVAALAGVGIKTVSRVINDEANVSPGMRQRVQSAVVALNFQPHQGAGALRRADHKTRTLGLLLDAVDNPFSATINRAVEAVASRHGTAVFAASSDDDPERERSLVDVFTRRRVDGLLLTMIGQDHGYLQAEREQGTPLVFLDRPPIGLLADAVVTDNHAAARTATEHLLAAGHRRVAHVGDELTISTARDRRQGFTAAVEAAGPDVVAHHVDDLRSEAEAEAAVRALLDLAEPPTALFTAQNLVTIGALRALHGTGRQHEVALVGFDDLLLADLLEPGVTVMAQDPARIGTLAAERLFDRLGGSSGPEETVVVPAALVVRGSGEIAPPGR</sequence>
<dbReference type="PROSITE" id="PS00356">
    <property type="entry name" value="HTH_LACI_1"/>
    <property type="match status" value="1"/>
</dbReference>
<dbReference type="CDD" id="cd06267">
    <property type="entry name" value="PBP1_LacI_sugar_binding-like"/>
    <property type="match status" value="1"/>
</dbReference>
<dbReference type="Gene3D" id="1.10.260.40">
    <property type="entry name" value="lambda repressor-like DNA-binding domains"/>
    <property type="match status" value="1"/>
</dbReference>
<dbReference type="Proteomes" id="UP000199092">
    <property type="component" value="Chromosome I"/>
</dbReference>
<dbReference type="InterPro" id="IPR000843">
    <property type="entry name" value="HTH_LacI"/>
</dbReference>
<dbReference type="PANTHER" id="PTHR30146">
    <property type="entry name" value="LACI-RELATED TRANSCRIPTIONAL REPRESSOR"/>
    <property type="match status" value="1"/>
</dbReference>
<dbReference type="SUPFAM" id="SSF47413">
    <property type="entry name" value="lambda repressor-like DNA-binding domains"/>
    <property type="match status" value="1"/>
</dbReference>
<dbReference type="Pfam" id="PF13377">
    <property type="entry name" value="Peripla_BP_3"/>
    <property type="match status" value="1"/>
</dbReference>
<dbReference type="GO" id="GO:0000976">
    <property type="term" value="F:transcription cis-regulatory region binding"/>
    <property type="evidence" value="ECO:0007669"/>
    <property type="project" value="TreeGrafter"/>
</dbReference>
<evidence type="ECO:0000256" key="1">
    <source>
        <dbReference type="ARBA" id="ARBA00023015"/>
    </source>
</evidence>
<gene>
    <name evidence="5" type="ORF">SAMN04488543_2537</name>
</gene>
<dbReference type="PANTHER" id="PTHR30146:SF109">
    <property type="entry name" value="HTH-TYPE TRANSCRIPTIONAL REGULATOR GALS"/>
    <property type="match status" value="1"/>
</dbReference>
<dbReference type="Pfam" id="PF00356">
    <property type="entry name" value="LacI"/>
    <property type="match status" value="1"/>
</dbReference>
<dbReference type="PROSITE" id="PS50932">
    <property type="entry name" value="HTH_LACI_2"/>
    <property type="match status" value="1"/>
</dbReference>
<evidence type="ECO:0000256" key="2">
    <source>
        <dbReference type="ARBA" id="ARBA00023125"/>
    </source>
</evidence>
<dbReference type="EMBL" id="LT629749">
    <property type="protein sequence ID" value="SDS86425.1"/>
    <property type="molecule type" value="Genomic_DNA"/>
</dbReference>
<dbReference type="Gene3D" id="3.40.50.2300">
    <property type="match status" value="2"/>
</dbReference>
<dbReference type="SUPFAM" id="SSF53822">
    <property type="entry name" value="Periplasmic binding protein-like I"/>
    <property type="match status" value="1"/>
</dbReference>
<evidence type="ECO:0000313" key="6">
    <source>
        <dbReference type="Proteomes" id="UP000199092"/>
    </source>
</evidence>
<keyword evidence="3" id="KW-0804">Transcription</keyword>
<keyword evidence="2" id="KW-0238">DNA-binding</keyword>
<dbReference type="InterPro" id="IPR010982">
    <property type="entry name" value="Lambda_DNA-bd_dom_sf"/>
</dbReference>
<name>A0A1H1VNZ8_9ACTN</name>
<evidence type="ECO:0000256" key="3">
    <source>
        <dbReference type="ARBA" id="ARBA00023163"/>
    </source>
</evidence>
<feature type="domain" description="HTH lacI-type" evidence="4">
    <location>
        <begin position="12"/>
        <end position="66"/>
    </location>
</feature>
<reference evidence="5 6" key="1">
    <citation type="submission" date="2016-10" db="EMBL/GenBank/DDBJ databases">
        <authorList>
            <person name="de Groot N.N."/>
        </authorList>
    </citation>
    <scope>NUCLEOTIDE SEQUENCE [LARGE SCALE GENOMIC DNA]</scope>
    <source>
        <strain evidence="5 6">DSM 21741</strain>
    </source>
</reference>
<dbReference type="InterPro" id="IPR046335">
    <property type="entry name" value="LacI/GalR-like_sensor"/>
</dbReference>
<keyword evidence="1" id="KW-0805">Transcription regulation</keyword>
<accession>A0A1H1VNZ8</accession>
<protein>
    <submittedName>
        <fullName evidence="5">Transcriptional regulator, LacI family</fullName>
    </submittedName>
</protein>
<dbReference type="PRINTS" id="PR00036">
    <property type="entry name" value="HTHLACI"/>
</dbReference>
<keyword evidence="6" id="KW-1185">Reference proteome</keyword>
<evidence type="ECO:0000259" key="4">
    <source>
        <dbReference type="PROSITE" id="PS50932"/>
    </source>
</evidence>
<dbReference type="AlphaFoldDB" id="A0A1H1VNZ8"/>
<evidence type="ECO:0000313" key="5">
    <source>
        <dbReference type="EMBL" id="SDS86425.1"/>
    </source>
</evidence>
<dbReference type="SMART" id="SM00354">
    <property type="entry name" value="HTH_LACI"/>
    <property type="match status" value="1"/>
</dbReference>
<dbReference type="CDD" id="cd01392">
    <property type="entry name" value="HTH_LacI"/>
    <property type="match status" value="1"/>
</dbReference>
<proteinExistence type="predicted"/>
<dbReference type="GO" id="GO:0003700">
    <property type="term" value="F:DNA-binding transcription factor activity"/>
    <property type="evidence" value="ECO:0007669"/>
    <property type="project" value="TreeGrafter"/>
</dbReference>
<organism evidence="5 6">
    <name type="scientific">Friedmanniella luteola</name>
    <dbReference type="NCBI Taxonomy" id="546871"/>
    <lineage>
        <taxon>Bacteria</taxon>
        <taxon>Bacillati</taxon>
        <taxon>Actinomycetota</taxon>
        <taxon>Actinomycetes</taxon>
        <taxon>Propionibacteriales</taxon>
        <taxon>Nocardioidaceae</taxon>
        <taxon>Friedmanniella</taxon>
    </lineage>
</organism>
<dbReference type="STRING" id="546871.SAMN04488543_2537"/>
<dbReference type="InterPro" id="IPR028082">
    <property type="entry name" value="Peripla_BP_I"/>
</dbReference>